<sequence>MTKLFRANNRQACPQRSNFPNQMSTTQHPPAPPSIHSTTQHHSAPSSIHSNHSAPPGTISTNQYRAAPPITAIYMTAGGPWPIMTDLTYRSNDPLDTQQELSLHVCSVSGRFMSSRRVIALRNYRSWSKPDQFLEGLSHHSK</sequence>
<comment type="caution">
    <text evidence="2">The sequence shown here is derived from an EMBL/GenBank/DDBJ whole genome shotgun (WGS) entry which is preliminary data.</text>
</comment>
<feature type="region of interest" description="Disordered" evidence="1">
    <location>
        <begin position="1"/>
        <end position="63"/>
    </location>
</feature>
<name>A0AAE0ZC68_9GAST</name>
<feature type="compositionally biased region" description="Polar residues" evidence="1">
    <location>
        <begin position="35"/>
        <end position="63"/>
    </location>
</feature>
<gene>
    <name evidence="2" type="ORF">RRG08_047271</name>
</gene>
<reference evidence="2" key="1">
    <citation type="journal article" date="2023" name="G3 (Bethesda)">
        <title>A reference genome for the long-term kleptoplast-retaining sea slug Elysia crispata morphotype clarki.</title>
        <authorList>
            <person name="Eastman K.E."/>
            <person name="Pendleton A.L."/>
            <person name="Shaikh M.A."/>
            <person name="Suttiyut T."/>
            <person name="Ogas R."/>
            <person name="Tomko P."/>
            <person name="Gavelis G."/>
            <person name="Widhalm J.R."/>
            <person name="Wisecaver J.H."/>
        </authorList>
    </citation>
    <scope>NUCLEOTIDE SEQUENCE</scope>
    <source>
        <strain evidence="2">ECLA1</strain>
    </source>
</reference>
<proteinExistence type="predicted"/>
<dbReference type="EMBL" id="JAWDGP010004196">
    <property type="protein sequence ID" value="KAK3766748.1"/>
    <property type="molecule type" value="Genomic_DNA"/>
</dbReference>
<protein>
    <submittedName>
        <fullName evidence="2">Uncharacterized protein</fullName>
    </submittedName>
</protein>
<dbReference type="Proteomes" id="UP001283361">
    <property type="component" value="Unassembled WGS sequence"/>
</dbReference>
<evidence type="ECO:0000313" key="3">
    <source>
        <dbReference type="Proteomes" id="UP001283361"/>
    </source>
</evidence>
<keyword evidence="3" id="KW-1185">Reference proteome</keyword>
<organism evidence="2 3">
    <name type="scientific">Elysia crispata</name>
    <name type="common">lettuce slug</name>
    <dbReference type="NCBI Taxonomy" id="231223"/>
    <lineage>
        <taxon>Eukaryota</taxon>
        <taxon>Metazoa</taxon>
        <taxon>Spiralia</taxon>
        <taxon>Lophotrochozoa</taxon>
        <taxon>Mollusca</taxon>
        <taxon>Gastropoda</taxon>
        <taxon>Heterobranchia</taxon>
        <taxon>Euthyneura</taxon>
        <taxon>Panpulmonata</taxon>
        <taxon>Sacoglossa</taxon>
        <taxon>Placobranchoidea</taxon>
        <taxon>Plakobranchidae</taxon>
        <taxon>Elysia</taxon>
    </lineage>
</organism>
<evidence type="ECO:0000313" key="2">
    <source>
        <dbReference type="EMBL" id="KAK3766748.1"/>
    </source>
</evidence>
<accession>A0AAE0ZC68</accession>
<dbReference type="AlphaFoldDB" id="A0AAE0ZC68"/>
<evidence type="ECO:0000256" key="1">
    <source>
        <dbReference type="SAM" id="MobiDB-lite"/>
    </source>
</evidence>
<feature type="compositionally biased region" description="Polar residues" evidence="1">
    <location>
        <begin position="8"/>
        <end position="28"/>
    </location>
</feature>